<feature type="compositionally biased region" description="Basic and acidic residues" evidence="1">
    <location>
        <begin position="182"/>
        <end position="194"/>
    </location>
</feature>
<feature type="compositionally biased region" description="Polar residues" evidence="1">
    <location>
        <begin position="24"/>
        <end position="56"/>
    </location>
</feature>
<accession>I7M0V2</accession>
<proteinExistence type="predicted"/>
<name>I7M0V2_TETTS</name>
<dbReference type="InParanoid" id="I7M0V2"/>
<dbReference type="AlphaFoldDB" id="I7M0V2"/>
<protein>
    <submittedName>
        <fullName evidence="2">Uncharacterized protein</fullName>
    </submittedName>
</protein>
<feature type="compositionally biased region" description="Polar residues" evidence="1">
    <location>
        <begin position="164"/>
        <end position="180"/>
    </location>
</feature>
<keyword evidence="3" id="KW-1185">Reference proteome</keyword>
<dbReference type="RefSeq" id="XP_001011241.4">
    <property type="nucleotide sequence ID" value="XM_001011241.4"/>
</dbReference>
<dbReference type="GeneID" id="7839553"/>
<dbReference type="Proteomes" id="UP000009168">
    <property type="component" value="Unassembled WGS sequence"/>
</dbReference>
<gene>
    <name evidence="2" type="ORF">TTHERM_00146020</name>
</gene>
<evidence type="ECO:0000313" key="2">
    <source>
        <dbReference type="EMBL" id="EAR90996.4"/>
    </source>
</evidence>
<dbReference type="KEGG" id="tet:TTHERM_00146020"/>
<organism evidence="2 3">
    <name type="scientific">Tetrahymena thermophila (strain SB210)</name>
    <dbReference type="NCBI Taxonomy" id="312017"/>
    <lineage>
        <taxon>Eukaryota</taxon>
        <taxon>Sar</taxon>
        <taxon>Alveolata</taxon>
        <taxon>Ciliophora</taxon>
        <taxon>Intramacronucleata</taxon>
        <taxon>Oligohymenophorea</taxon>
        <taxon>Hymenostomatida</taxon>
        <taxon>Tetrahymenina</taxon>
        <taxon>Tetrahymenidae</taxon>
        <taxon>Tetrahymena</taxon>
    </lineage>
</organism>
<feature type="region of interest" description="Disordered" evidence="1">
    <location>
        <begin position="164"/>
        <end position="194"/>
    </location>
</feature>
<dbReference type="EMBL" id="GG662793">
    <property type="protein sequence ID" value="EAR90996.4"/>
    <property type="molecule type" value="Genomic_DNA"/>
</dbReference>
<evidence type="ECO:0000256" key="1">
    <source>
        <dbReference type="SAM" id="MobiDB-lite"/>
    </source>
</evidence>
<reference evidence="3" key="1">
    <citation type="journal article" date="2006" name="PLoS Biol.">
        <title>Macronuclear genome sequence of the ciliate Tetrahymena thermophila, a model eukaryote.</title>
        <authorList>
            <person name="Eisen J.A."/>
            <person name="Coyne R.S."/>
            <person name="Wu M."/>
            <person name="Wu D."/>
            <person name="Thiagarajan M."/>
            <person name="Wortman J.R."/>
            <person name="Badger J.H."/>
            <person name="Ren Q."/>
            <person name="Amedeo P."/>
            <person name="Jones K.M."/>
            <person name="Tallon L.J."/>
            <person name="Delcher A.L."/>
            <person name="Salzberg S.L."/>
            <person name="Silva J.C."/>
            <person name="Haas B.J."/>
            <person name="Majoros W.H."/>
            <person name="Farzad M."/>
            <person name="Carlton J.M."/>
            <person name="Smith R.K. Jr."/>
            <person name="Garg J."/>
            <person name="Pearlman R.E."/>
            <person name="Karrer K.M."/>
            <person name="Sun L."/>
            <person name="Manning G."/>
            <person name="Elde N.C."/>
            <person name="Turkewitz A.P."/>
            <person name="Asai D.J."/>
            <person name="Wilkes D.E."/>
            <person name="Wang Y."/>
            <person name="Cai H."/>
            <person name="Collins K."/>
            <person name="Stewart B.A."/>
            <person name="Lee S.R."/>
            <person name="Wilamowska K."/>
            <person name="Weinberg Z."/>
            <person name="Ruzzo W.L."/>
            <person name="Wloga D."/>
            <person name="Gaertig J."/>
            <person name="Frankel J."/>
            <person name="Tsao C.-C."/>
            <person name="Gorovsky M.A."/>
            <person name="Keeling P.J."/>
            <person name="Waller R.F."/>
            <person name="Patron N.J."/>
            <person name="Cherry J.M."/>
            <person name="Stover N.A."/>
            <person name="Krieger C.J."/>
            <person name="del Toro C."/>
            <person name="Ryder H.F."/>
            <person name="Williamson S.C."/>
            <person name="Barbeau R.A."/>
            <person name="Hamilton E.P."/>
            <person name="Orias E."/>
        </authorList>
    </citation>
    <scope>NUCLEOTIDE SEQUENCE [LARGE SCALE GENOMIC DNA]</scope>
    <source>
        <strain evidence="3">SB210</strain>
    </source>
</reference>
<evidence type="ECO:0000313" key="3">
    <source>
        <dbReference type="Proteomes" id="UP000009168"/>
    </source>
</evidence>
<feature type="region of interest" description="Disordered" evidence="1">
    <location>
        <begin position="20"/>
        <end position="57"/>
    </location>
</feature>
<sequence>MKKVIPRISRKFPEEFYSEDRLNAKSQMLNDNQLSNSSKYNNEQPLSNSPSQQVSTFEDDTWYEKTANFNINNKIMRVSQSQDSIFKQSKIEQKKQMDFTFCATEKQKNPMQIPFKILPPLLQKQSKQIQEYEIHPLNVYQLDRFVKPMISKEKQQMNYSEINQSEADSKLANDQTQASEFKNGRRREDDSIDKQINENERQRFQSLCQPEKDLQNIKINIVNMIGRSNFVSQSQILTTNQQKIFTKPSPVNISLVSNSSGLENIHPNISCSNIQIGQKEQIKKKKQIENKTRQYCALPCSQSVSRGRDPLILQQKMSTLNNPTRQSYQSLLQGELKINQNSFQLNNINCPQLNDQKDEFLAEENRLNNFQNVQSQQNENEFIQKDLRNIYLLKNNNNLKQQLKQASESLDPKMVNKIEIQTKILNNYKIAQLPLLNKLQNNSTKLSREQYQIFNTQNNNLFKKQSTNTNKPFNSISSKITDTSCYSVANGQCISRNPSPLILQQKTKLNNCSCTYISNNLKTDQDISILSFKKINYNQQLQNSPKTEPVKPTYQIDINQNQLDKLQNPEWFYNQLGRPNLLSYQEKREKAIQYYQRNIHSQQQKQNDQQNTNQNNLRQKLVRRENNSYNNNSNNDCHILNLKSENAFLGLANEEILIEN</sequence>